<protein>
    <submittedName>
        <fullName evidence="1">Uncharacterized protein</fullName>
    </submittedName>
</protein>
<dbReference type="OrthoDB" id="505944at2759"/>
<keyword evidence="2" id="KW-1185">Reference proteome</keyword>
<reference evidence="1" key="2">
    <citation type="submission" date="2020-11" db="EMBL/GenBank/DDBJ databases">
        <authorList>
            <person name="Cecchin M."/>
            <person name="Marcolungo L."/>
            <person name="Rossato M."/>
            <person name="Girolomoni L."/>
            <person name="Cosentino E."/>
            <person name="Cuine S."/>
            <person name="Li-Beisson Y."/>
            <person name="Delledonne M."/>
            <person name="Ballottari M."/>
        </authorList>
    </citation>
    <scope>NUCLEOTIDE SEQUENCE</scope>
    <source>
        <strain evidence="1">211/11P</strain>
        <tissue evidence="1">Whole cell</tissue>
    </source>
</reference>
<sequence>MTGRRGPLLKKMRYYLAMLPPENIQPHKKLNASSRAVLDTRTLREGLAETLEGIQQSLLYSHLLKLKRRGQI</sequence>
<evidence type="ECO:0000313" key="2">
    <source>
        <dbReference type="Proteomes" id="UP001055712"/>
    </source>
</evidence>
<name>A0A9D4YUU1_CHLVU</name>
<gene>
    <name evidence="1" type="ORF">D9Q98_010271</name>
</gene>
<dbReference type="AlphaFoldDB" id="A0A9D4YUU1"/>
<dbReference type="EMBL" id="SIDB01000010">
    <property type="protein sequence ID" value="KAI3427354.1"/>
    <property type="molecule type" value="Genomic_DNA"/>
</dbReference>
<organism evidence="1 2">
    <name type="scientific">Chlorella vulgaris</name>
    <name type="common">Green alga</name>
    <dbReference type="NCBI Taxonomy" id="3077"/>
    <lineage>
        <taxon>Eukaryota</taxon>
        <taxon>Viridiplantae</taxon>
        <taxon>Chlorophyta</taxon>
        <taxon>core chlorophytes</taxon>
        <taxon>Trebouxiophyceae</taxon>
        <taxon>Chlorellales</taxon>
        <taxon>Chlorellaceae</taxon>
        <taxon>Chlorella clade</taxon>
        <taxon>Chlorella</taxon>
    </lineage>
</organism>
<reference evidence="1" key="1">
    <citation type="journal article" date="2019" name="Plant J.">
        <title>Chlorella vulgaris genome assembly and annotation reveals the molecular basis for metabolic acclimation to high light conditions.</title>
        <authorList>
            <person name="Cecchin M."/>
            <person name="Marcolungo L."/>
            <person name="Rossato M."/>
            <person name="Girolomoni L."/>
            <person name="Cosentino E."/>
            <person name="Cuine S."/>
            <person name="Li-Beisson Y."/>
            <person name="Delledonne M."/>
            <person name="Ballottari M."/>
        </authorList>
    </citation>
    <scope>NUCLEOTIDE SEQUENCE</scope>
    <source>
        <strain evidence="1">211/11P</strain>
    </source>
</reference>
<dbReference type="Proteomes" id="UP001055712">
    <property type="component" value="Unassembled WGS sequence"/>
</dbReference>
<proteinExistence type="predicted"/>
<comment type="caution">
    <text evidence="1">The sequence shown here is derived from an EMBL/GenBank/DDBJ whole genome shotgun (WGS) entry which is preliminary data.</text>
</comment>
<evidence type="ECO:0000313" key="1">
    <source>
        <dbReference type="EMBL" id="KAI3427354.1"/>
    </source>
</evidence>
<accession>A0A9D4YUU1</accession>